<dbReference type="Proteomes" id="UP000818624">
    <property type="component" value="Chromosome 4"/>
</dbReference>
<dbReference type="PANTHER" id="PTHR12856">
    <property type="entry name" value="TRANSCRIPTION INITIATION FACTOR IIH-RELATED"/>
    <property type="match status" value="1"/>
</dbReference>
<dbReference type="SUPFAM" id="SSF140383">
    <property type="entry name" value="BSD domain-like"/>
    <property type="match status" value="2"/>
</dbReference>
<dbReference type="Pfam" id="PF08567">
    <property type="entry name" value="PH_TFIIH"/>
    <property type="match status" value="1"/>
</dbReference>
<evidence type="ECO:0000256" key="5">
    <source>
        <dbReference type="ARBA" id="ARBA00023163"/>
    </source>
</evidence>
<comment type="subcellular location">
    <subcellularLocation>
        <location evidence="1">Nucleus</location>
    </subcellularLocation>
</comment>
<evidence type="ECO:0000256" key="2">
    <source>
        <dbReference type="ARBA" id="ARBA00009448"/>
    </source>
</evidence>
<dbReference type="Gene3D" id="1.10.3970.10">
    <property type="entry name" value="BSD domain"/>
    <property type="match status" value="1"/>
</dbReference>
<keyword evidence="10" id="KW-1185">Reference proteome</keyword>
<dbReference type="CDD" id="cd13229">
    <property type="entry name" value="PH_TFIIH"/>
    <property type="match status" value="1"/>
</dbReference>
<evidence type="ECO:0000256" key="7">
    <source>
        <dbReference type="SAM" id="MobiDB-lite"/>
    </source>
</evidence>
<name>A0ABY8EXB6_MALFU</name>
<evidence type="ECO:0000256" key="1">
    <source>
        <dbReference type="ARBA" id="ARBA00004123"/>
    </source>
</evidence>
<evidence type="ECO:0000313" key="9">
    <source>
        <dbReference type="EMBL" id="WFD49322.1"/>
    </source>
</evidence>
<organism evidence="9 10">
    <name type="scientific">Malassezia furfur</name>
    <name type="common">Pityriasis versicolor infection agent</name>
    <name type="synonym">Pityrosporum furfur</name>
    <dbReference type="NCBI Taxonomy" id="55194"/>
    <lineage>
        <taxon>Eukaryota</taxon>
        <taxon>Fungi</taxon>
        <taxon>Dikarya</taxon>
        <taxon>Basidiomycota</taxon>
        <taxon>Ustilaginomycotina</taxon>
        <taxon>Malasseziomycetes</taxon>
        <taxon>Malasseziales</taxon>
        <taxon>Malasseziaceae</taxon>
        <taxon>Malassezia</taxon>
    </lineage>
</organism>
<dbReference type="SMART" id="SM00751">
    <property type="entry name" value="BSD"/>
    <property type="match status" value="1"/>
</dbReference>
<reference evidence="9 10" key="1">
    <citation type="journal article" date="2020" name="Elife">
        <title>Loss of centromere function drives karyotype evolution in closely related Malassezia species.</title>
        <authorList>
            <person name="Sankaranarayanan S.R."/>
            <person name="Ianiri G."/>
            <person name="Coelho M.A."/>
            <person name="Reza M.H."/>
            <person name="Thimmappa B.C."/>
            <person name="Ganguly P."/>
            <person name="Vadnala R.N."/>
            <person name="Sun S."/>
            <person name="Siddharthan R."/>
            <person name="Tellgren-Roth C."/>
            <person name="Dawson T.L."/>
            <person name="Heitman J."/>
            <person name="Sanyal K."/>
        </authorList>
    </citation>
    <scope>NUCLEOTIDE SEQUENCE [LARGE SCALE GENOMIC DNA]</scope>
    <source>
        <strain evidence="9">CBS14141</strain>
    </source>
</reference>
<keyword evidence="4" id="KW-0805">Transcription regulation</keyword>
<dbReference type="EMBL" id="CP046237">
    <property type="protein sequence ID" value="WFD49322.1"/>
    <property type="molecule type" value="Genomic_DNA"/>
</dbReference>
<evidence type="ECO:0000256" key="4">
    <source>
        <dbReference type="ARBA" id="ARBA00023015"/>
    </source>
</evidence>
<evidence type="ECO:0000256" key="3">
    <source>
        <dbReference type="ARBA" id="ARBA00022737"/>
    </source>
</evidence>
<accession>A0ABY8EXB6</accession>
<keyword evidence="5" id="KW-0804">Transcription</keyword>
<evidence type="ECO:0000259" key="8">
    <source>
        <dbReference type="PROSITE" id="PS50858"/>
    </source>
</evidence>
<dbReference type="InterPro" id="IPR013876">
    <property type="entry name" value="TFIIH_BTF_p62_N"/>
</dbReference>
<feature type="compositionally biased region" description="Low complexity" evidence="7">
    <location>
        <begin position="108"/>
        <end position="124"/>
    </location>
</feature>
<keyword evidence="6" id="KW-0539">Nucleus</keyword>
<dbReference type="InterPro" id="IPR027079">
    <property type="entry name" value="Tfb1/GTF2H1"/>
</dbReference>
<evidence type="ECO:0000313" key="10">
    <source>
        <dbReference type="Proteomes" id="UP000818624"/>
    </source>
</evidence>
<dbReference type="Gene3D" id="2.30.29.30">
    <property type="entry name" value="Pleckstrin-homology domain (PH domain)/Phosphotyrosine-binding domain (PTB)"/>
    <property type="match status" value="1"/>
</dbReference>
<dbReference type="InterPro" id="IPR011993">
    <property type="entry name" value="PH-like_dom_sf"/>
</dbReference>
<feature type="region of interest" description="Disordered" evidence="7">
    <location>
        <begin position="108"/>
        <end position="130"/>
    </location>
</feature>
<dbReference type="Gene3D" id="6.10.140.1200">
    <property type="match status" value="1"/>
</dbReference>
<protein>
    <submittedName>
        <fullName evidence="9">RNA polymerase II transcription factor B subunit 1</fullName>
    </submittedName>
</protein>
<dbReference type="InterPro" id="IPR005607">
    <property type="entry name" value="BSD_dom"/>
</dbReference>
<sequence length="571" mass="63474">MTDAPALYAAVSYKKVPGTLVLGTDGVLKWQPSSANATVGAFQVRDIHLKGLKVSKPGAAQTALRLEAEQGHPINGENAAMLTFNADQDVAVASREQFKERLAAAIARARTQTETPRETPSTTPGADASEVRLRGQVLLANPSLLALHKEVVGSGTISDADFWAHPTRVALLRSERAKMQQRQGRRAQLADPRPTQGESGEMRINITPQLIRELFEQYPVLTRAYNENVPEKLSESAFWSRYFQSKLYHRLRTSQRSAASEQTLRDDPIFDQYLEEEDDGLEPRTAYNPHDALLNLESTAEDHGETGNTQDWTMRAGYDRRNLPLVRRFNNHASSLLRSSLGELSEQDARRVRRKTGGVDEEYPTDDAGVPYYDRIVVDDLNEHQTHSGRRLEIHNQRAYFDAGLDAQHAQDTQQPDVHAAMAKFHTELGQWTLDLRNFEPTGATMRTALDAMLDNMEQQKELHPGNAIQELPPDIAKQLLACHAATDEFLQQFWQAISPSGDVASAPQTLAQRAAKARQMLEVLGRAPVRMQRIAEDAEAAQPGVGYACVEAAFSATRQAVERALRYGQA</sequence>
<dbReference type="Pfam" id="PF03909">
    <property type="entry name" value="BSD"/>
    <property type="match status" value="1"/>
</dbReference>
<dbReference type="SUPFAM" id="SSF50729">
    <property type="entry name" value="PH domain-like"/>
    <property type="match status" value="1"/>
</dbReference>
<dbReference type="PROSITE" id="PS50858">
    <property type="entry name" value="BSD"/>
    <property type="match status" value="1"/>
</dbReference>
<keyword evidence="3" id="KW-0677">Repeat</keyword>
<feature type="region of interest" description="Disordered" evidence="7">
    <location>
        <begin position="180"/>
        <end position="200"/>
    </location>
</feature>
<dbReference type="InterPro" id="IPR035925">
    <property type="entry name" value="BSD_dom_sf"/>
</dbReference>
<evidence type="ECO:0000256" key="6">
    <source>
        <dbReference type="ARBA" id="ARBA00023242"/>
    </source>
</evidence>
<gene>
    <name evidence="9" type="primary">TFB1</name>
    <name evidence="9" type="ORF">GLX27_004002</name>
</gene>
<proteinExistence type="inferred from homology"/>
<comment type="similarity">
    <text evidence="2">Belongs to the TFB1 family.</text>
</comment>
<feature type="domain" description="BSD" evidence="8">
    <location>
        <begin position="198"/>
        <end position="250"/>
    </location>
</feature>